<name>A0A0F6W0I4_9BACT</name>
<accession>A0A0F6W0I4</accession>
<keyword evidence="3" id="KW-1185">Reference proteome</keyword>
<dbReference type="STRING" id="927083.DB32_001466"/>
<evidence type="ECO:0000256" key="1">
    <source>
        <dbReference type="SAM" id="MobiDB-lite"/>
    </source>
</evidence>
<gene>
    <name evidence="2" type="ORF">DB32_001466</name>
</gene>
<dbReference type="KEGG" id="samy:DB32_001466"/>
<protein>
    <submittedName>
        <fullName evidence="2">Pyridoxamine 5'-phosphate oxidase</fullName>
    </submittedName>
</protein>
<dbReference type="OrthoDB" id="9794935at2"/>
<dbReference type="Proteomes" id="UP000034883">
    <property type="component" value="Chromosome"/>
</dbReference>
<evidence type="ECO:0000313" key="3">
    <source>
        <dbReference type="Proteomes" id="UP000034883"/>
    </source>
</evidence>
<dbReference type="PANTHER" id="PTHR34071">
    <property type="entry name" value="5-NITROIMIDAZOLE ANTIBIOTICS RESISTANCE PROTEIN, NIMA-FAMILY-RELATED PROTEIN-RELATED"/>
    <property type="match status" value="1"/>
</dbReference>
<dbReference type="AlphaFoldDB" id="A0A0F6W0I4"/>
<feature type="region of interest" description="Disordered" evidence="1">
    <location>
        <begin position="193"/>
        <end position="215"/>
    </location>
</feature>
<sequence>MSNVYPASDATRIKRHPERGSYDRDVVHAILDEALICHLACSTGQHVIAMPTAFARAGETIYVHGAIANRSLDGLLGGAPFSITVTLLDGLVLARSAFHHSMNYRSVVLTGKARLVEGRDEKGEAMTLLVDRMARGRSRETRAPYDWELDATKVIAVEIEHASAKIRSGGPIDDADDMKEPCWAGVVPLRLVASDPEPEADSTTRPTPDVPAQLR</sequence>
<dbReference type="RefSeq" id="WP_053231669.1">
    <property type="nucleotide sequence ID" value="NZ_CP011125.1"/>
</dbReference>
<proteinExistence type="predicted"/>
<dbReference type="InterPro" id="IPR024747">
    <property type="entry name" value="Pyridox_Oxase-rel"/>
</dbReference>
<dbReference type="Gene3D" id="2.30.110.10">
    <property type="entry name" value="Electron Transport, Fmn-binding Protein, Chain A"/>
    <property type="match status" value="1"/>
</dbReference>
<dbReference type="SUPFAM" id="SSF50475">
    <property type="entry name" value="FMN-binding split barrel"/>
    <property type="match status" value="1"/>
</dbReference>
<dbReference type="InterPro" id="IPR012349">
    <property type="entry name" value="Split_barrel_FMN-bd"/>
</dbReference>
<dbReference type="EMBL" id="CP011125">
    <property type="protein sequence ID" value="AKF04317.1"/>
    <property type="molecule type" value="Genomic_DNA"/>
</dbReference>
<evidence type="ECO:0000313" key="2">
    <source>
        <dbReference type="EMBL" id="AKF04317.1"/>
    </source>
</evidence>
<dbReference type="Pfam" id="PF12900">
    <property type="entry name" value="Pyridox_ox_2"/>
    <property type="match status" value="1"/>
</dbReference>
<dbReference type="PANTHER" id="PTHR34071:SF2">
    <property type="entry name" value="FLAVIN-NUCLEOTIDE-BINDING PROTEIN"/>
    <property type="match status" value="1"/>
</dbReference>
<organism evidence="2 3">
    <name type="scientific">Sandaracinus amylolyticus</name>
    <dbReference type="NCBI Taxonomy" id="927083"/>
    <lineage>
        <taxon>Bacteria</taxon>
        <taxon>Pseudomonadati</taxon>
        <taxon>Myxococcota</taxon>
        <taxon>Polyangia</taxon>
        <taxon>Polyangiales</taxon>
        <taxon>Sandaracinaceae</taxon>
        <taxon>Sandaracinus</taxon>
    </lineage>
</organism>
<reference evidence="2 3" key="1">
    <citation type="submission" date="2015-03" db="EMBL/GenBank/DDBJ databases">
        <title>Genome assembly of Sandaracinus amylolyticus DSM 53668.</title>
        <authorList>
            <person name="Sharma G."/>
            <person name="Subramanian S."/>
        </authorList>
    </citation>
    <scope>NUCLEOTIDE SEQUENCE [LARGE SCALE GENOMIC DNA]</scope>
    <source>
        <strain evidence="2 3">DSM 53668</strain>
    </source>
</reference>